<reference evidence="2 3" key="1">
    <citation type="journal article" date="2006" name="Science">
        <title>Phytophthora genome sequences uncover evolutionary origins and mechanisms of pathogenesis.</title>
        <authorList>
            <person name="Tyler B.M."/>
            <person name="Tripathy S."/>
            <person name="Zhang X."/>
            <person name="Dehal P."/>
            <person name="Jiang R.H."/>
            <person name="Aerts A."/>
            <person name="Arredondo F.D."/>
            <person name="Baxter L."/>
            <person name="Bensasson D."/>
            <person name="Beynon J.L."/>
            <person name="Chapman J."/>
            <person name="Damasceno C.M."/>
            <person name="Dorrance A.E."/>
            <person name="Dou D."/>
            <person name="Dickerman A.W."/>
            <person name="Dubchak I.L."/>
            <person name="Garbelotto M."/>
            <person name="Gijzen M."/>
            <person name="Gordon S.G."/>
            <person name="Govers F."/>
            <person name="Grunwald N.J."/>
            <person name="Huang W."/>
            <person name="Ivors K.L."/>
            <person name="Jones R.W."/>
            <person name="Kamoun S."/>
            <person name="Krampis K."/>
            <person name="Lamour K.H."/>
            <person name="Lee M.K."/>
            <person name="McDonald W.H."/>
            <person name="Medina M."/>
            <person name="Meijer H.J."/>
            <person name="Nordberg E.K."/>
            <person name="Maclean D.J."/>
            <person name="Ospina-Giraldo M.D."/>
            <person name="Morris P.F."/>
            <person name="Phuntumart V."/>
            <person name="Putnam N.H."/>
            <person name="Rash S."/>
            <person name="Rose J.K."/>
            <person name="Sakihama Y."/>
            <person name="Salamov A.A."/>
            <person name="Savidor A."/>
            <person name="Scheuring C.F."/>
            <person name="Smith B.M."/>
            <person name="Sobral B.W."/>
            <person name="Terry A."/>
            <person name="Torto-Alalibo T.A."/>
            <person name="Win J."/>
            <person name="Xu Z."/>
            <person name="Zhang H."/>
            <person name="Grigoriev I.V."/>
            <person name="Rokhsar D.S."/>
            <person name="Boore J.L."/>
        </authorList>
    </citation>
    <scope>NUCLEOTIDE SEQUENCE [LARGE SCALE GENOMIC DNA]</scope>
    <source>
        <strain evidence="2 3">P6497</strain>
    </source>
</reference>
<dbReference type="Proteomes" id="UP000002640">
    <property type="component" value="Unassembled WGS sequence"/>
</dbReference>
<gene>
    <name evidence="2" type="ORF">PHYSODRAFT_260698</name>
</gene>
<organism evidence="2 3">
    <name type="scientific">Phytophthora sojae (strain P6497)</name>
    <name type="common">Soybean stem and root rot agent</name>
    <name type="synonym">Phytophthora megasperma f. sp. glycines</name>
    <dbReference type="NCBI Taxonomy" id="1094619"/>
    <lineage>
        <taxon>Eukaryota</taxon>
        <taxon>Sar</taxon>
        <taxon>Stramenopiles</taxon>
        <taxon>Oomycota</taxon>
        <taxon>Peronosporomycetes</taxon>
        <taxon>Peronosporales</taxon>
        <taxon>Peronosporaceae</taxon>
        <taxon>Phytophthora</taxon>
    </lineage>
</organism>
<feature type="region of interest" description="Disordered" evidence="1">
    <location>
        <begin position="452"/>
        <end position="489"/>
    </location>
</feature>
<dbReference type="GeneID" id="20639209"/>
<dbReference type="OMA" id="DPLETHV"/>
<feature type="region of interest" description="Disordered" evidence="1">
    <location>
        <begin position="881"/>
        <end position="912"/>
    </location>
</feature>
<dbReference type="AlphaFoldDB" id="G4ZL82"/>
<keyword evidence="3" id="KW-1185">Reference proteome</keyword>
<feature type="compositionally biased region" description="Low complexity" evidence="1">
    <location>
        <begin position="346"/>
        <end position="363"/>
    </location>
</feature>
<dbReference type="KEGG" id="psoj:PHYSODRAFT_260698"/>
<evidence type="ECO:0000313" key="3">
    <source>
        <dbReference type="Proteomes" id="UP000002640"/>
    </source>
</evidence>
<evidence type="ECO:0000313" key="2">
    <source>
        <dbReference type="EMBL" id="EGZ15596.1"/>
    </source>
</evidence>
<feature type="region of interest" description="Disordered" evidence="1">
    <location>
        <begin position="320"/>
        <end position="370"/>
    </location>
</feature>
<feature type="compositionally biased region" description="Low complexity" evidence="1">
    <location>
        <begin position="468"/>
        <end position="477"/>
    </location>
</feature>
<sequence>MAHDGSNLFQIRRIFGFPAAPADAKGAVPALHIAAMAVHTLEKKQLLALAVAEEFPRPVVSSKGAGDTVTAGPADAKTNFLLVRTVEEDQRTRFWRFPVCSTPKQQKAGKAERLSALEFSPEGDWLAALSQRKNRLHLVPVLTLVAKQRRAMLDASYQPTSHQRELMSVNQAAMTTQMASYLRATNEYGGLNGARYHSQVAGDDEQMSTLEFAPGIGSITCVRWWRSLNGKNYCLVGGTESLISIVNVEENAEECRCELVNGGTIVSIDLLQENFRKERRTSMLVKTKTDEIDEKEKEIGGTGVRYYRVVLEKKFQLRPKVSPRKGKAQQDESESTNATSALKIVTTTGGSSSSSETNFTTTNTGGGSSSPFSFAKAPKFVVKTFPQHFLEDMDFRPQRIKKNSPQVCLYPINGVLSSESSLALYDCKKRKANLYSNFHWRLKGEYEVPDLMPSSFAESGEQDGSGRSGSSDQQEGSEGSGTEEDKEEVVDVDLSYCSTDLMLLQGRMSKSNETISTWVSLPSNQGMDEDVVKAHIVHYLSLHGNERIERVVQSTARSRGNASRSRASGNVGGQSGEAEIIYILQTKHHVYECRPQWSRLALFKALCARTIALRDALSIGYALGIDMASLCQVVANTLYTNVIDGTTPGDPQLIQWVRDLFEVSRVVPSSAVEQLTAMGGVQSAIDYAQHVLSKPVRDSFYDGSERRRVALLLVELVLQQQLQKDTSSDIDAGSELPSQEKTDEEREAWLVEFLETNSDYMTTDIVDLCLSQQHVDKAILVATRRDEVPQVLEKIVHEGLASAFPGYGLVSEEPSSDDEYSQAKLEMLMKDLAAQYRPPIMVSRCVDYENWTAAACIYEAHGELVEALECRLHSHNAKISSTSTAVETPSEDSVTRRRQQSGDSIGSAVSEESDFQEQMREELLGLLNSLVVQSHSSDVILEQVRAAILARILVKWFDYGLKHTVLEVFLIDPDVFTHVSSLLAQIFFSDVVASILGAESGGPAMSTTSGRNVSRGFDDRDKEWVHKCQHLPFSGQFLFRVCVSFLEKDYENPEALDSLSSESPTLKLLELVKNNVVENDLSHGAVSIGPHSAQALGKTDPLETHVKAFTCGHLFPKRVFEEEVVPEFEKRMNALPMPLFATKLAFTREFKRCASESPCPVCSFNKISQLVFQQCKSRQAAKRTEPTNGVGVPGEPAVRARPRAQLMQKSKVPYYFLHREASERLGFSAEVQNMKPLKHEAWEWREQRAS</sequence>
<dbReference type="EMBL" id="JH159155">
    <property type="protein sequence ID" value="EGZ15596.1"/>
    <property type="molecule type" value="Genomic_DNA"/>
</dbReference>
<protein>
    <submittedName>
        <fullName evidence="2">Uncharacterized protein</fullName>
    </submittedName>
</protein>
<evidence type="ECO:0000256" key="1">
    <source>
        <dbReference type="SAM" id="MobiDB-lite"/>
    </source>
</evidence>
<dbReference type="InParanoid" id="G4ZL82"/>
<accession>G4ZL82</accession>
<proteinExistence type="predicted"/>
<name>G4ZL82_PHYSP</name>
<dbReference type="RefSeq" id="XP_009529345.1">
    <property type="nucleotide sequence ID" value="XM_009531050.1"/>
</dbReference>